<dbReference type="AlphaFoldDB" id="A0A8T2P4U4"/>
<dbReference type="OrthoDB" id="5973266at2759"/>
<organism evidence="1 2">
    <name type="scientific">Albula glossodonta</name>
    <name type="common">roundjaw bonefish</name>
    <dbReference type="NCBI Taxonomy" id="121402"/>
    <lineage>
        <taxon>Eukaryota</taxon>
        <taxon>Metazoa</taxon>
        <taxon>Chordata</taxon>
        <taxon>Craniata</taxon>
        <taxon>Vertebrata</taxon>
        <taxon>Euteleostomi</taxon>
        <taxon>Actinopterygii</taxon>
        <taxon>Neopterygii</taxon>
        <taxon>Teleostei</taxon>
        <taxon>Albuliformes</taxon>
        <taxon>Albulidae</taxon>
        <taxon>Albula</taxon>
    </lineage>
</organism>
<dbReference type="PANTHER" id="PTHR31749:SF3">
    <property type="entry name" value="KINETOCHORE-ASSOCIATED PROTEIN NSL1 HOMOLOG"/>
    <property type="match status" value="1"/>
</dbReference>
<comment type="caution">
    <text evidence="1">The sequence shown here is derived from an EMBL/GenBank/DDBJ whole genome shotgun (WGS) entry which is preliminary data.</text>
</comment>
<dbReference type="Proteomes" id="UP000824540">
    <property type="component" value="Unassembled WGS sequence"/>
</dbReference>
<keyword evidence="2" id="KW-1185">Reference proteome</keyword>
<protein>
    <recommendedName>
        <fullName evidence="3">NSL1 component of MIS12 kinetochore complex</fullName>
    </recommendedName>
</protein>
<evidence type="ECO:0008006" key="3">
    <source>
        <dbReference type="Google" id="ProtNLM"/>
    </source>
</evidence>
<name>A0A8T2P4U4_9TELE</name>
<gene>
    <name evidence="1" type="ORF">JZ751_005112</name>
</gene>
<dbReference type="InterPro" id="IPR013950">
    <property type="entry name" value="Mis14/Nsl1"/>
</dbReference>
<reference evidence="1" key="1">
    <citation type="thesis" date="2021" institute="BYU ScholarsArchive" country="Provo, UT, USA">
        <title>Applications of and Algorithms for Genome Assembly and Genomic Analyses with an Emphasis on Marine Teleosts.</title>
        <authorList>
            <person name="Pickett B.D."/>
        </authorList>
    </citation>
    <scope>NUCLEOTIDE SEQUENCE</scope>
    <source>
        <strain evidence="1">HI-2016</strain>
    </source>
</reference>
<dbReference type="Pfam" id="PF08641">
    <property type="entry name" value="Mis14"/>
    <property type="match status" value="1"/>
</dbReference>
<accession>A0A8T2P4U4</accession>
<evidence type="ECO:0000313" key="1">
    <source>
        <dbReference type="EMBL" id="KAG9347544.1"/>
    </source>
</evidence>
<sequence length="206" mass="23553">METEVDYRVKLKSKKLVVDQLQKYRAIIKKLLDEQATINEEVKQQMLQELLRDFDKAVQENILINGESWEDAPNDTVDEENCKTLDDLLDENILETSLKRSSYPKKILPYVVRSLKAERALMSLQALQQRAAGVCQVLGMQPTPESMEVHREVFGMSDIYEMPPILGDVARSSQPLKKAVMEMELSSAYALPIKRLLTASKHEESE</sequence>
<proteinExistence type="predicted"/>
<dbReference type="GO" id="GO:0000070">
    <property type="term" value="P:mitotic sister chromatid segregation"/>
    <property type="evidence" value="ECO:0007669"/>
    <property type="project" value="InterPro"/>
</dbReference>
<evidence type="ECO:0000313" key="2">
    <source>
        <dbReference type="Proteomes" id="UP000824540"/>
    </source>
</evidence>
<dbReference type="PANTHER" id="PTHR31749">
    <property type="entry name" value="KINETOCHORE-ASSOCIATED PROTEIN NSL1 HOMOLOG"/>
    <property type="match status" value="1"/>
</dbReference>
<dbReference type="GO" id="GO:0000444">
    <property type="term" value="C:MIS12/MIND type complex"/>
    <property type="evidence" value="ECO:0007669"/>
    <property type="project" value="TreeGrafter"/>
</dbReference>
<dbReference type="EMBL" id="JAFBMS010000013">
    <property type="protein sequence ID" value="KAG9347544.1"/>
    <property type="molecule type" value="Genomic_DNA"/>
</dbReference>